<keyword evidence="1" id="KW-0472">Membrane</keyword>
<proteinExistence type="predicted"/>
<dbReference type="RefSeq" id="WP_208132064.1">
    <property type="nucleotide sequence ID" value="NZ_BAABGQ010000012.1"/>
</dbReference>
<feature type="transmembrane region" description="Helical" evidence="1">
    <location>
        <begin position="38"/>
        <end position="57"/>
    </location>
</feature>
<evidence type="ECO:0000313" key="2">
    <source>
        <dbReference type="EMBL" id="GAA4508724.1"/>
    </source>
</evidence>
<evidence type="ECO:0000313" key="3">
    <source>
        <dbReference type="Proteomes" id="UP001501243"/>
    </source>
</evidence>
<feature type="transmembrane region" description="Helical" evidence="1">
    <location>
        <begin position="147"/>
        <end position="169"/>
    </location>
</feature>
<feature type="transmembrane region" description="Helical" evidence="1">
    <location>
        <begin position="227"/>
        <end position="250"/>
    </location>
</feature>
<feature type="transmembrane region" description="Helical" evidence="1">
    <location>
        <begin position="270"/>
        <end position="296"/>
    </location>
</feature>
<protein>
    <recommendedName>
        <fullName evidence="4">Glycerophosphoryl diester phosphodiesterase membrane domain-containing protein</fullName>
    </recommendedName>
</protein>
<dbReference type="Proteomes" id="UP001501243">
    <property type="component" value="Unassembled WGS sequence"/>
</dbReference>
<evidence type="ECO:0000256" key="1">
    <source>
        <dbReference type="SAM" id="Phobius"/>
    </source>
</evidence>
<organism evidence="2 3">
    <name type="scientific">Hymenobacter ginsengisoli</name>
    <dbReference type="NCBI Taxonomy" id="1051626"/>
    <lineage>
        <taxon>Bacteria</taxon>
        <taxon>Pseudomonadati</taxon>
        <taxon>Bacteroidota</taxon>
        <taxon>Cytophagia</taxon>
        <taxon>Cytophagales</taxon>
        <taxon>Hymenobacteraceae</taxon>
        <taxon>Hymenobacter</taxon>
    </lineage>
</organism>
<accession>A0ABP8QSS1</accession>
<comment type="caution">
    <text evidence="2">The sequence shown here is derived from an EMBL/GenBank/DDBJ whole genome shotgun (WGS) entry which is preliminary data.</text>
</comment>
<feature type="transmembrane region" description="Helical" evidence="1">
    <location>
        <begin position="181"/>
        <end position="206"/>
    </location>
</feature>
<evidence type="ECO:0008006" key="4">
    <source>
        <dbReference type="Google" id="ProtNLM"/>
    </source>
</evidence>
<keyword evidence="1" id="KW-1133">Transmembrane helix</keyword>
<keyword evidence="3" id="KW-1185">Reference proteome</keyword>
<reference evidence="3" key="1">
    <citation type="journal article" date="2019" name="Int. J. Syst. Evol. Microbiol.">
        <title>The Global Catalogue of Microorganisms (GCM) 10K type strain sequencing project: providing services to taxonomists for standard genome sequencing and annotation.</title>
        <authorList>
            <consortium name="The Broad Institute Genomics Platform"/>
            <consortium name="The Broad Institute Genome Sequencing Center for Infectious Disease"/>
            <person name="Wu L."/>
            <person name="Ma J."/>
        </authorList>
    </citation>
    <scope>NUCLEOTIDE SEQUENCE [LARGE SCALE GENOMIC DNA]</scope>
    <source>
        <strain evidence="3">JCM 17841</strain>
    </source>
</reference>
<feature type="transmembrane region" description="Helical" evidence="1">
    <location>
        <begin position="87"/>
        <end position="115"/>
    </location>
</feature>
<name>A0ABP8QSS1_9BACT</name>
<keyword evidence="1" id="KW-0812">Transmembrane</keyword>
<gene>
    <name evidence="2" type="ORF">GCM10023172_41300</name>
</gene>
<sequence>MKNTFTTPADFWQERDFGAKISAVFEFIGAHWRALGKCLVYFVLPGALLMGIGLGMFTNKLYDFTGRATAAQRAGTQLPHMNSPFEFFNFAGLALAMVGGLLAFLLLSGTLYGYVRARMYSPADEPITPARVWAELRARLGRMVGGTLLLGLLGGVGFGVVFGVLMAFGSTLGRGSFAGPVLAVLLGYTLIGYISVSLALYYPVLWLEDNDVFASIGRCFQLIKGKWWATCGLLFTAVFLQSMFTIVFAIPQYAVMMGKMLQLPGLNSDVLGLAAQCLYAVGIIFTYCIPLLALVFQYLNLVERQEGVGLRLLVDQLGQGHTPAAESGHYRPDELGEY</sequence>
<dbReference type="EMBL" id="BAABGQ010000012">
    <property type="protein sequence ID" value="GAA4508724.1"/>
    <property type="molecule type" value="Genomic_DNA"/>
</dbReference>